<dbReference type="InterPro" id="IPR012899">
    <property type="entry name" value="LTXXQ"/>
</dbReference>
<evidence type="ECO:0000256" key="3">
    <source>
        <dbReference type="ARBA" id="ARBA00022729"/>
    </source>
</evidence>
<feature type="compositionally biased region" description="Basic residues" evidence="5">
    <location>
        <begin position="42"/>
        <end position="59"/>
    </location>
</feature>
<keyword evidence="3 6" id="KW-0732">Signal</keyword>
<feature type="region of interest" description="Disordered" evidence="5">
    <location>
        <begin position="33"/>
        <end position="59"/>
    </location>
</feature>
<dbReference type="AlphaFoldDB" id="A0A1B8QD91"/>
<dbReference type="Proteomes" id="UP000092616">
    <property type="component" value="Unassembled WGS sequence"/>
</dbReference>
<feature type="compositionally biased region" description="Polar residues" evidence="5">
    <location>
        <begin position="184"/>
        <end position="200"/>
    </location>
</feature>
<protein>
    <recommendedName>
        <fullName evidence="9">Periplasmic repressor CpxP</fullName>
    </recommendedName>
</protein>
<evidence type="ECO:0000256" key="4">
    <source>
        <dbReference type="ARBA" id="ARBA00022764"/>
    </source>
</evidence>
<evidence type="ECO:0000313" key="8">
    <source>
        <dbReference type="Proteomes" id="UP000092616"/>
    </source>
</evidence>
<sequence length="200" mass="22164">MKNLSLSLISGALGLSLMASGCATSRAATNAQPVMQPQAHHQPAKMHGDKHGKHDGKRGKMWQDLNLTAAQQAQFDQIKARYDVARKQLKATIAQQEATIAQQKQAGANTATLLALHQQRQNSVEQMMALKKQQRQQMLSVLTPEQQLKFYEQQGKRGWQDGKGKGKDKHNQHRPMRDMPPAPTNTTTLWQAPAQGSNTV</sequence>
<dbReference type="PANTHER" id="PTHR38102:SF1">
    <property type="entry name" value="PERIPLASMIC CHAPERONE SPY"/>
    <property type="match status" value="1"/>
</dbReference>
<evidence type="ECO:0000256" key="1">
    <source>
        <dbReference type="ARBA" id="ARBA00004418"/>
    </source>
</evidence>
<evidence type="ECO:0000256" key="5">
    <source>
        <dbReference type="SAM" id="MobiDB-lite"/>
    </source>
</evidence>
<feature type="compositionally biased region" description="Basic and acidic residues" evidence="5">
    <location>
        <begin position="154"/>
        <end position="165"/>
    </location>
</feature>
<evidence type="ECO:0000256" key="2">
    <source>
        <dbReference type="ARBA" id="ARBA00008441"/>
    </source>
</evidence>
<name>A0A1B8QD91_9GAMM</name>
<dbReference type="Gene3D" id="1.20.120.1490">
    <property type="match status" value="1"/>
</dbReference>
<dbReference type="PROSITE" id="PS51257">
    <property type="entry name" value="PROKAR_LIPOPROTEIN"/>
    <property type="match status" value="1"/>
</dbReference>
<dbReference type="PANTHER" id="PTHR38102">
    <property type="entry name" value="PERIPLASMIC CHAPERONE SPY"/>
    <property type="match status" value="1"/>
</dbReference>
<comment type="subcellular location">
    <subcellularLocation>
        <location evidence="1">Periplasm</location>
    </subcellularLocation>
</comment>
<dbReference type="Pfam" id="PF07813">
    <property type="entry name" value="LTXXQ"/>
    <property type="match status" value="1"/>
</dbReference>
<keyword evidence="4" id="KW-0574">Periplasm</keyword>
<organism evidence="7 8">
    <name type="scientific">Faucicola atlantae</name>
    <dbReference type="NCBI Taxonomy" id="34059"/>
    <lineage>
        <taxon>Bacteria</taxon>
        <taxon>Pseudomonadati</taxon>
        <taxon>Pseudomonadota</taxon>
        <taxon>Gammaproteobacteria</taxon>
        <taxon>Moraxellales</taxon>
        <taxon>Moraxellaceae</taxon>
        <taxon>Faucicola</taxon>
    </lineage>
</organism>
<gene>
    <name evidence="7" type="ORF">A9306_08460</name>
</gene>
<proteinExistence type="inferred from homology"/>
<evidence type="ECO:0000313" key="7">
    <source>
        <dbReference type="EMBL" id="OBX79561.1"/>
    </source>
</evidence>
<dbReference type="RefSeq" id="WP_067337260.1">
    <property type="nucleotide sequence ID" value="NZ_LZNA01000041.1"/>
</dbReference>
<feature type="signal peptide" evidence="6">
    <location>
        <begin position="1"/>
        <end position="27"/>
    </location>
</feature>
<reference evidence="7 8" key="1">
    <citation type="submission" date="2016-06" db="EMBL/GenBank/DDBJ databases">
        <title>Draft genome of Moraxella atlantae CCUG 59586.</title>
        <authorList>
            <person name="Salva-Serra F."/>
            <person name="Engstrom-Jakobsson H."/>
            <person name="Thorell K."/>
            <person name="Gonzales-Siles L."/>
            <person name="Karlsson R."/>
            <person name="Boulund F."/>
            <person name="Engstrand L."/>
            <person name="Kristiansson E."/>
            <person name="Moore E."/>
        </authorList>
    </citation>
    <scope>NUCLEOTIDE SEQUENCE [LARGE SCALE GENOMIC DNA]</scope>
    <source>
        <strain evidence="7 8">CCUG 59586</strain>
    </source>
</reference>
<dbReference type="InterPro" id="IPR052211">
    <property type="entry name" value="Cpx_auxiliary_protein"/>
</dbReference>
<evidence type="ECO:0000256" key="6">
    <source>
        <dbReference type="SAM" id="SignalP"/>
    </source>
</evidence>
<dbReference type="GO" id="GO:0030288">
    <property type="term" value="C:outer membrane-bounded periplasmic space"/>
    <property type="evidence" value="ECO:0007669"/>
    <property type="project" value="TreeGrafter"/>
</dbReference>
<comment type="caution">
    <text evidence="7">The sequence shown here is derived from an EMBL/GenBank/DDBJ whole genome shotgun (WGS) entry which is preliminary data.</text>
</comment>
<evidence type="ECO:0008006" key="9">
    <source>
        <dbReference type="Google" id="ProtNLM"/>
    </source>
</evidence>
<dbReference type="GO" id="GO:0051082">
    <property type="term" value="F:unfolded protein binding"/>
    <property type="evidence" value="ECO:0007669"/>
    <property type="project" value="TreeGrafter"/>
</dbReference>
<accession>A0A1B8QD91</accession>
<feature type="chain" id="PRO_5008612289" description="Periplasmic repressor CpxP" evidence="6">
    <location>
        <begin position="28"/>
        <end position="200"/>
    </location>
</feature>
<feature type="region of interest" description="Disordered" evidence="5">
    <location>
        <begin position="154"/>
        <end position="200"/>
    </location>
</feature>
<dbReference type="EMBL" id="LZNA01000041">
    <property type="protein sequence ID" value="OBX79561.1"/>
    <property type="molecule type" value="Genomic_DNA"/>
</dbReference>
<comment type="similarity">
    <text evidence="2">Belongs to the CpxP/Spy family.</text>
</comment>
<keyword evidence="8" id="KW-1185">Reference proteome</keyword>